<dbReference type="InterPro" id="IPR008676">
    <property type="entry name" value="MRG"/>
</dbReference>
<evidence type="ECO:0000259" key="7">
    <source>
        <dbReference type="Pfam" id="PF05712"/>
    </source>
</evidence>
<feature type="region of interest" description="Disordered" evidence="6">
    <location>
        <begin position="501"/>
        <end position="527"/>
    </location>
</feature>
<dbReference type="AlphaFoldDB" id="A0A7S2XNE6"/>
<dbReference type="EMBL" id="HBHQ01013178">
    <property type="protein sequence ID" value="CAD9816944.1"/>
    <property type="molecule type" value="Transcribed_RNA"/>
</dbReference>
<dbReference type="InterPro" id="IPR016197">
    <property type="entry name" value="Chromo-like_dom_sf"/>
</dbReference>
<accession>A0A7S2XNE6</accession>
<proteinExistence type="predicted"/>
<dbReference type="PANTHER" id="PTHR10880">
    <property type="entry name" value="MORTALITY FACTOR 4-LIKE PROTEIN"/>
    <property type="match status" value="1"/>
</dbReference>
<keyword evidence="3" id="KW-0805">Transcription regulation</keyword>
<name>A0A7S2XNE6_9STRA</name>
<comment type="subcellular location">
    <subcellularLocation>
        <location evidence="1">Nucleus</location>
    </subcellularLocation>
</comment>
<dbReference type="Pfam" id="PF22732">
    <property type="entry name" value="MSL3_chromo-like"/>
    <property type="match status" value="1"/>
</dbReference>
<feature type="domain" description="MSL3 chromodomain-like" evidence="8">
    <location>
        <begin position="134"/>
        <end position="172"/>
    </location>
</feature>
<evidence type="ECO:0000259" key="8">
    <source>
        <dbReference type="Pfam" id="PF22732"/>
    </source>
</evidence>
<dbReference type="Pfam" id="PF05712">
    <property type="entry name" value="MRG"/>
    <property type="match status" value="1"/>
</dbReference>
<feature type="domain" description="MRG" evidence="7">
    <location>
        <begin position="265"/>
        <end position="456"/>
    </location>
</feature>
<evidence type="ECO:0000256" key="3">
    <source>
        <dbReference type="ARBA" id="ARBA00023015"/>
    </source>
</evidence>
<evidence type="ECO:0000313" key="9">
    <source>
        <dbReference type="EMBL" id="CAD9816944.1"/>
    </source>
</evidence>
<dbReference type="PANTHER" id="PTHR10880:SF15">
    <property type="entry name" value="MSL COMPLEX SUBUNIT 3"/>
    <property type="match status" value="1"/>
</dbReference>
<gene>
    <name evidence="9" type="ORF">ASEP1449_LOCUS8776</name>
</gene>
<dbReference type="GO" id="GO:0000123">
    <property type="term" value="C:histone acetyltransferase complex"/>
    <property type="evidence" value="ECO:0007669"/>
    <property type="project" value="TreeGrafter"/>
</dbReference>
<keyword evidence="4" id="KW-0804">Transcription</keyword>
<feature type="region of interest" description="Disordered" evidence="6">
    <location>
        <begin position="37"/>
        <end position="68"/>
    </location>
</feature>
<evidence type="ECO:0000256" key="4">
    <source>
        <dbReference type="ARBA" id="ARBA00023163"/>
    </source>
</evidence>
<keyword evidence="2" id="KW-0156">Chromatin regulator</keyword>
<dbReference type="Gene3D" id="2.30.30.140">
    <property type="match status" value="1"/>
</dbReference>
<reference evidence="9" key="1">
    <citation type="submission" date="2021-01" db="EMBL/GenBank/DDBJ databases">
        <authorList>
            <person name="Corre E."/>
            <person name="Pelletier E."/>
            <person name="Niang G."/>
            <person name="Scheremetjew M."/>
            <person name="Finn R."/>
            <person name="Kale V."/>
            <person name="Holt S."/>
            <person name="Cochrane G."/>
            <person name="Meng A."/>
            <person name="Brown T."/>
            <person name="Cohen L."/>
        </authorList>
    </citation>
    <scope>NUCLEOTIDE SEQUENCE</scope>
    <source>
        <strain evidence="9">CCMP2084</strain>
    </source>
</reference>
<evidence type="ECO:0008006" key="10">
    <source>
        <dbReference type="Google" id="ProtNLM"/>
    </source>
</evidence>
<evidence type="ECO:0000256" key="2">
    <source>
        <dbReference type="ARBA" id="ARBA00022853"/>
    </source>
</evidence>
<dbReference type="InterPro" id="IPR053820">
    <property type="entry name" value="MSL3_chromo-like"/>
</dbReference>
<keyword evidence="5" id="KW-0539">Nucleus</keyword>
<evidence type="ECO:0000256" key="1">
    <source>
        <dbReference type="ARBA" id="ARBA00004123"/>
    </source>
</evidence>
<dbReference type="Gene3D" id="1.10.274.30">
    <property type="entry name" value="MRG domain"/>
    <property type="match status" value="1"/>
</dbReference>
<organism evidence="9">
    <name type="scientific">Attheya septentrionalis</name>
    <dbReference type="NCBI Taxonomy" id="420275"/>
    <lineage>
        <taxon>Eukaryota</taxon>
        <taxon>Sar</taxon>
        <taxon>Stramenopiles</taxon>
        <taxon>Ochrophyta</taxon>
        <taxon>Bacillariophyta</taxon>
        <taxon>Coscinodiscophyceae</taxon>
        <taxon>Chaetocerotophycidae</taxon>
        <taxon>Chaetocerotales</taxon>
        <taxon>Attheyaceae</taxon>
        <taxon>Attheya</taxon>
    </lineage>
</organism>
<protein>
    <recommendedName>
        <fullName evidence="10">MRG domain-containing protein</fullName>
    </recommendedName>
</protein>
<feature type="region of interest" description="Disordered" evidence="6">
    <location>
        <begin position="217"/>
        <end position="242"/>
    </location>
</feature>
<dbReference type="GO" id="GO:0005634">
    <property type="term" value="C:nucleus"/>
    <property type="evidence" value="ECO:0007669"/>
    <property type="project" value="UniProtKB-SubCell"/>
</dbReference>
<evidence type="ECO:0000256" key="6">
    <source>
        <dbReference type="SAM" id="MobiDB-lite"/>
    </source>
</evidence>
<feature type="compositionally biased region" description="Basic and acidic residues" evidence="6">
    <location>
        <begin position="217"/>
        <end position="239"/>
    </location>
</feature>
<dbReference type="PROSITE" id="PS51640">
    <property type="entry name" value="MRG"/>
    <property type="match status" value="1"/>
</dbReference>
<dbReference type="InterPro" id="IPR038217">
    <property type="entry name" value="MRG_C_sf"/>
</dbReference>
<dbReference type="InterPro" id="IPR026541">
    <property type="entry name" value="MRG_dom"/>
</dbReference>
<dbReference type="GO" id="GO:0006325">
    <property type="term" value="P:chromatin organization"/>
    <property type="evidence" value="ECO:0007669"/>
    <property type="project" value="UniProtKB-KW"/>
</dbReference>
<evidence type="ECO:0000256" key="5">
    <source>
        <dbReference type="ARBA" id="ARBA00023242"/>
    </source>
</evidence>
<feature type="compositionally biased region" description="Basic residues" evidence="6">
    <location>
        <begin position="518"/>
        <end position="527"/>
    </location>
</feature>
<dbReference type="GO" id="GO:0006355">
    <property type="term" value="P:regulation of DNA-templated transcription"/>
    <property type="evidence" value="ECO:0007669"/>
    <property type="project" value="InterPro"/>
</dbReference>
<dbReference type="SUPFAM" id="SSF54160">
    <property type="entry name" value="Chromo domain-like"/>
    <property type="match status" value="1"/>
</dbReference>
<sequence>MKRSRRRRPTMANDKVTRISLLRPTLFNPDIAYVIPQPSPESRTMTDAKESAAALQEELSESSQEERDAPQYAVLQKVLAKDTTTPLLYEAVVRKLVYAPISRCINVCLLESAEEGIDDNELDAVMGQEPVYSWHYFVHYQGWNVKWDRWVSEDQLYADTEASRTLAKRLKEEAKCLNRGSSPKKTMEVMQRIVRLEQELREKQARGESIEMIIEEKGEEKKENEPKKEEKKKEIKKLEPPTGKKRVVTKAFLAREGKLRKQDLTSRKCSINLPFSLKQVLTDDWEIITQCGLLHSLPAKVSVKDALNAYYEAKMKVLNVNDASNGEEEEDKKDDDVNVPADEQACEKTAESIKNDEEWREMVDGIALFFDQALSTQLLFRHEIPQCMLLEQNHEKRYCELYPCEHLIRMCIKLPESLEDAKHIAEDEKSRIVFKVGDLLRFLNRHQDVYFLQQYRKATAEESAKAERLKKRLGLGQKEEVCEVEKTTHDNVEICKVEKKDGNKNRKRTARAIIGKVGKQKRGKATK</sequence>